<proteinExistence type="predicted"/>
<dbReference type="EMBL" id="VSSQ01112408">
    <property type="protein sequence ID" value="MPN49299.1"/>
    <property type="molecule type" value="Genomic_DNA"/>
</dbReference>
<dbReference type="AlphaFoldDB" id="A0A645IFP2"/>
<dbReference type="PANTHER" id="PTHR38479:SF2">
    <property type="entry name" value="WINGED HELIX DNA-BINDING DOMAIN-CONTAINING PROTEIN"/>
    <property type="match status" value="1"/>
</dbReference>
<sequence length="173" mass="19492">MFTKLAPFEPREKIAALQELMQRYVEHYAPVSLRDAQAFFGLPQKTLAPYLEHCAKESFTFGEQTYFTAGQTLAEGAAMPQVVFLAGFDQFLLGYRKADNPVLLKSTIKNIYNNTGIVFPTVLIEGTIGAIWKRTGNKLELQPLVKIGKRYRAIIERKAVDKFGPVAVQWMGM</sequence>
<evidence type="ECO:0000313" key="1">
    <source>
        <dbReference type="EMBL" id="MPN49299.1"/>
    </source>
</evidence>
<protein>
    <recommendedName>
        <fullName evidence="2">Winged helix DNA-binding domain-containing protein</fullName>
    </recommendedName>
</protein>
<organism evidence="1">
    <name type="scientific">bioreactor metagenome</name>
    <dbReference type="NCBI Taxonomy" id="1076179"/>
    <lineage>
        <taxon>unclassified sequences</taxon>
        <taxon>metagenomes</taxon>
        <taxon>ecological metagenomes</taxon>
    </lineage>
</organism>
<accession>A0A645IFP2</accession>
<comment type="caution">
    <text evidence="1">The sequence shown here is derived from an EMBL/GenBank/DDBJ whole genome shotgun (WGS) entry which is preliminary data.</text>
</comment>
<dbReference type="Pfam" id="PF06224">
    <property type="entry name" value="AlkZ-like"/>
    <property type="match status" value="1"/>
</dbReference>
<name>A0A645IFP2_9ZZZZ</name>
<dbReference type="InterPro" id="IPR009351">
    <property type="entry name" value="AlkZ-like"/>
</dbReference>
<gene>
    <name evidence="1" type="ORF">SDC9_196916</name>
</gene>
<evidence type="ECO:0008006" key="2">
    <source>
        <dbReference type="Google" id="ProtNLM"/>
    </source>
</evidence>
<dbReference type="PANTHER" id="PTHR38479">
    <property type="entry name" value="LMO0824 PROTEIN"/>
    <property type="match status" value="1"/>
</dbReference>
<reference evidence="1" key="1">
    <citation type="submission" date="2019-08" db="EMBL/GenBank/DDBJ databases">
        <authorList>
            <person name="Kucharzyk K."/>
            <person name="Murdoch R.W."/>
            <person name="Higgins S."/>
            <person name="Loffler F."/>
        </authorList>
    </citation>
    <scope>NUCLEOTIDE SEQUENCE</scope>
</reference>